<dbReference type="Proteomes" id="UP001595892">
    <property type="component" value="Unassembled WGS sequence"/>
</dbReference>
<keyword evidence="1" id="KW-1133">Transmembrane helix</keyword>
<proteinExistence type="predicted"/>
<sequence length="160" mass="17353">MSILLLAAQAGPELRDIHLPPPPGIWPLAWGWWVLIALGAVALGILVWSLRRRAVRRRRRAALAGAFDTALAGAGDPAARLRTMSEHLRRAARLRDPGAVALRGDAWLRFLDGDDPSRPFSAGPGRVLESGPYQARADAAAVAKAEPLVRRRYLDMTGGR</sequence>
<feature type="transmembrane region" description="Helical" evidence="1">
    <location>
        <begin position="31"/>
        <end position="50"/>
    </location>
</feature>
<keyword evidence="3" id="KW-1185">Reference proteome</keyword>
<evidence type="ECO:0000256" key="1">
    <source>
        <dbReference type="SAM" id="Phobius"/>
    </source>
</evidence>
<dbReference type="EMBL" id="JBHSGG010000043">
    <property type="protein sequence ID" value="MFC4729401.1"/>
    <property type="molecule type" value="Genomic_DNA"/>
</dbReference>
<protein>
    <submittedName>
        <fullName evidence="2">DUF4381 domain-containing protein</fullName>
    </submittedName>
</protein>
<accession>A0ABV9NQJ2</accession>
<dbReference type="RefSeq" id="WP_377005470.1">
    <property type="nucleotide sequence ID" value="NZ_JBHSGG010000043.1"/>
</dbReference>
<reference evidence="3" key="1">
    <citation type="journal article" date="2019" name="Int. J. Syst. Evol. Microbiol.">
        <title>The Global Catalogue of Microorganisms (GCM) 10K type strain sequencing project: providing services to taxonomists for standard genome sequencing and annotation.</title>
        <authorList>
            <consortium name="The Broad Institute Genomics Platform"/>
            <consortium name="The Broad Institute Genome Sequencing Center for Infectious Disease"/>
            <person name="Wu L."/>
            <person name="Ma J."/>
        </authorList>
    </citation>
    <scope>NUCLEOTIDE SEQUENCE [LARGE SCALE GENOMIC DNA]</scope>
    <source>
        <strain evidence="3">CGMCC 1.13574</strain>
    </source>
</reference>
<evidence type="ECO:0000313" key="3">
    <source>
        <dbReference type="Proteomes" id="UP001595892"/>
    </source>
</evidence>
<keyword evidence="1" id="KW-0812">Transmembrane</keyword>
<organism evidence="2 3">
    <name type="scientific">Coralloluteibacterium thermophilum</name>
    <dbReference type="NCBI Taxonomy" id="2707049"/>
    <lineage>
        <taxon>Bacteria</taxon>
        <taxon>Pseudomonadati</taxon>
        <taxon>Pseudomonadota</taxon>
        <taxon>Gammaproteobacteria</taxon>
        <taxon>Lysobacterales</taxon>
        <taxon>Lysobacteraceae</taxon>
        <taxon>Coralloluteibacterium</taxon>
    </lineage>
</organism>
<comment type="caution">
    <text evidence="2">The sequence shown here is derived from an EMBL/GenBank/DDBJ whole genome shotgun (WGS) entry which is preliminary data.</text>
</comment>
<dbReference type="Pfam" id="PF14316">
    <property type="entry name" value="DUF4381"/>
    <property type="match status" value="1"/>
</dbReference>
<dbReference type="InterPro" id="IPR025489">
    <property type="entry name" value="DUF4381"/>
</dbReference>
<name>A0ABV9NQJ2_9GAMM</name>
<keyword evidence="1" id="KW-0472">Membrane</keyword>
<evidence type="ECO:0000313" key="2">
    <source>
        <dbReference type="EMBL" id="MFC4729401.1"/>
    </source>
</evidence>
<gene>
    <name evidence="2" type="ORF">ACFO3Q_14620</name>
</gene>